<dbReference type="AlphaFoldDB" id="A0A3S3NKH7"/>
<dbReference type="InterPro" id="IPR044245">
    <property type="entry name" value="Spartan"/>
</dbReference>
<keyword evidence="2" id="KW-0539">Nucleus</keyword>
<dbReference type="GO" id="GO:0003697">
    <property type="term" value="F:single-stranded DNA binding"/>
    <property type="evidence" value="ECO:0007669"/>
    <property type="project" value="InterPro"/>
</dbReference>
<gene>
    <name evidence="6" type="ORF">B4U79_02028</name>
    <name evidence="4" type="ORF">B4U79_06224</name>
    <name evidence="5" type="ORF">B4U79_11583</name>
</gene>
<reference evidence="6 7" key="1">
    <citation type="journal article" date="2018" name="Gigascience">
        <title>Genomes of trombidid mites reveal novel predicted allergens and laterally-transferred genes associated with secondary metabolism.</title>
        <authorList>
            <person name="Dong X."/>
            <person name="Chaisiri K."/>
            <person name="Xia D."/>
            <person name="Armstrong S.D."/>
            <person name="Fang Y."/>
            <person name="Donnelly M.J."/>
            <person name="Kadowaki T."/>
            <person name="McGarry J.W."/>
            <person name="Darby A.C."/>
            <person name="Makepeace B.L."/>
        </authorList>
    </citation>
    <scope>NUCLEOTIDE SEQUENCE [LARGE SCALE GENOMIC DNA]</scope>
    <source>
        <strain evidence="6">UoL-WK</strain>
    </source>
</reference>
<dbReference type="PANTHER" id="PTHR21220">
    <property type="entry name" value="DNA-DEPENDENT METALLOPROTEASE SPRTN"/>
    <property type="match status" value="1"/>
</dbReference>
<protein>
    <submittedName>
        <fullName evidence="6">SprT-like domain-containing protein Spartan isoform X2</fullName>
    </submittedName>
</protein>
<dbReference type="EMBL" id="NCKU01009717">
    <property type="protein sequence ID" value="RWS01171.1"/>
    <property type="molecule type" value="Genomic_DNA"/>
</dbReference>
<evidence type="ECO:0000313" key="5">
    <source>
        <dbReference type="EMBL" id="RWS00895.1"/>
    </source>
</evidence>
<evidence type="ECO:0000313" key="7">
    <source>
        <dbReference type="Proteomes" id="UP000285301"/>
    </source>
</evidence>
<dbReference type="EMBL" id="NCKU01010696">
    <property type="protein sequence ID" value="RWS00702.1"/>
    <property type="molecule type" value="Genomic_DNA"/>
</dbReference>
<dbReference type="PANTHER" id="PTHR21220:SF0">
    <property type="entry name" value="DNA-DEPENDENT METALLOPROTEASE SPRTN"/>
    <property type="match status" value="1"/>
</dbReference>
<dbReference type="GO" id="GO:0004222">
    <property type="term" value="F:metalloendopeptidase activity"/>
    <property type="evidence" value="ECO:0007669"/>
    <property type="project" value="InterPro"/>
</dbReference>
<dbReference type="InterPro" id="IPR055220">
    <property type="entry name" value="SPRTN_ZBD"/>
</dbReference>
<dbReference type="SMART" id="SM00731">
    <property type="entry name" value="SprT"/>
    <property type="match status" value="1"/>
</dbReference>
<evidence type="ECO:0000313" key="6">
    <source>
        <dbReference type="EMBL" id="RWS01171.1"/>
    </source>
</evidence>
<dbReference type="Pfam" id="PF22934">
    <property type="entry name" value="SPRTN_ZBD"/>
    <property type="match status" value="1"/>
</dbReference>
<organism evidence="6 7">
    <name type="scientific">Dinothrombium tinctorium</name>
    <dbReference type="NCBI Taxonomy" id="1965070"/>
    <lineage>
        <taxon>Eukaryota</taxon>
        <taxon>Metazoa</taxon>
        <taxon>Ecdysozoa</taxon>
        <taxon>Arthropoda</taxon>
        <taxon>Chelicerata</taxon>
        <taxon>Arachnida</taxon>
        <taxon>Acari</taxon>
        <taxon>Acariformes</taxon>
        <taxon>Trombidiformes</taxon>
        <taxon>Prostigmata</taxon>
        <taxon>Anystina</taxon>
        <taxon>Parasitengona</taxon>
        <taxon>Trombidioidea</taxon>
        <taxon>Trombidiidae</taxon>
        <taxon>Dinothrombium</taxon>
    </lineage>
</organism>
<dbReference type="GO" id="GO:0005634">
    <property type="term" value="C:nucleus"/>
    <property type="evidence" value="ECO:0007669"/>
    <property type="project" value="UniProtKB-SubCell"/>
</dbReference>
<comment type="subcellular location">
    <subcellularLocation>
        <location evidence="1">Nucleus</location>
    </subcellularLocation>
</comment>
<evidence type="ECO:0000256" key="1">
    <source>
        <dbReference type="ARBA" id="ARBA00004123"/>
    </source>
</evidence>
<evidence type="ECO:0000313" key="4">
    <source>
        <dbReference type="EMBL" id="RWS00702.1"/>
    </source>
</evidence>
<dbReference type="GO" id="GO:0031593">
    <property type="term" value="F:polyubiquitin modification-dependent protein binding"/>
    <property type="evidence" value="ECO:0007669"/>
    <property type="project" value="TreeGrafter"/>
</dbReference>
<dbReference type="STRING" id="1965070.A0A3S3NKH7"/>
<feature type="domain" description="SprT-like" evidence="3">
    <location>
        <begin position="170"/>
        <end position="341"/>
    </location>
</feature>
<dbReference type="Pfam" id="PF10263">
    <property type="entry name" value="SprT-like"/>
    <property type="match status" value="1"/>
</dbReference>
<dbReference type="Proteomes" id="UP000285301">
    <property type="component" value="Unassembled WGS sequence"/>
</dbReference>
<sequence length="354" mass="41532">MKLEKSNENSDQLWNSIYDNYVKDTNSSKNSDKSEKEDNYAIKTNFCRLSSSFRNNQSSSDDSDDSFQMIQTRKKKNVFKINDSSDDDVSKEISKVSQGCIGESDSDEDWNNLFTKMKIGSKSSSLSKKSTNKREKIDNKVQILKTTDENLKKSSKWLKDENWDKIDDKIDIIKLFRQFDEQFFESKLKQEEVDVKWSGKMTRSAGLTEYSRKTMECHIKLSKPLLKLRPRKDTIETLLHEMIHAFLFVTDQDDISSHGPMFRLHQERINTLSGTKITIFHNFHEEVDLYRNNYVWRCDGICKSIGPKYGYVRRSVNRKPGTHDLWWAKHQRECGGNFVFIPKEERPAFLSNYV</sequence>
<dbReference type="GO" id="GO:0006974">
    <property type="term" value="P:DNA damage response"/>
    <property type="evidence" value="ECO:0007669"/>
    <property type="project" value="InterPro"/>
</dbReference>
<proteinExistence type="predicted"/>
<reference evidence="6" key="2">
    <citation type="submission" date="2018-11" db="EMBL/GenBank/DDBJ databases">
        <title>Trombidioid mite genomics.</title>
        <authorList>
            <person name="Dong X."/>
        </authorList>
    </citation>
    <scope>NUCLEOTIDE SEQUENCE</scope>
    <source>
        <strain evidence="6">UoL-WK</strain>
    </source>
</reference>
<accession>A0A3S3NKH7</accession>
<dbReference type="OrthoDB" id="5236983at2759"/>
<keyword evidence="7" id="KW-1185">Reference proteome</keyword>
<evidence type="ECO:0000256" key="2">
    <source>
        <dbReference type="ARBA" id="ARBA00023242"/>
    </source>
</evidence>
<dbReference type="EMBL" id="NCKU01010268">
    <property type="protein sequence ID" value="RWS00895.1"/>
    <property type="molecule type" value="Genomic_DNA"/>
</dbReference>
<name>A0A3S3NKH7_9ACAR</name>
<dbReference type="InterPro" id="IPR006640">
    <property type="entry name" value="SprT-like_domain"/>
</dbReference>
<comment type="caution">
    <text evidence="6">The sequence shown here is derived from an EMBL/GenBank/DDBJ whole genome shotgun (WGS) entry which is preliminary data.</text>
</comment>
<evidence type="ECO:0000259" key="3">
    <source>
        <dbReference type="SMART" id="SM00731"/>
    </source>
</evidence>